<evidence type="ECO:0000313" key="1">
    <source>
        <dbReference type="EMBL" id="OGG06248.1"/>
    </source>
</evidence>
<sequence>MNLKEIGPSEVDLFDPYDRDFVKMIRGQKKPAKIFRLIKAKVKLCSSSPEVKKHLAGIYMSKMSDNLAQGFNNLILTGDPQLMKTALNYLRRSINLELDPEEMFKIIEGKDYNDIPFPEAVFLLARDNPDNSVRRAASLLHSDMTLKVFQNGWFTHEGKYKLWKQQEEQIKDEKEPQVLIEKINNFISLTKSPSVSGFLIENLMDPAGICQEILDKYIENPCYSKAIRNSVYYQGFRNNGMR</sequence>
<comment type="caution">
    <text evidence="1">The sequence shown here is derived from an EMBL/GenBank/DDBJ whole genome shotgun (WGS) entry which is preliminary data.</text>
</comment>
<dbReference type="Proteomes" id="UP000177354">
    <property type="component" value="Unassembled WGS sequence"/>
</dbReference>
<dbReference type="EMBL" id="MFJF01000018">
    <property type="protein sequence ID" value="OGG06248.1"/>
    <property type="molecule type" value="Genomic_DNA"/>
</dbReference>
<protein>
    <submittedName>
        <fullName evidence="1">Uncharacterized protein</fullName>
    </submittedName>
</protein>
<proteinExistence type="predicted"/>
<dbReference type="AlphaFoldDB" id="A0A1F5Z1C3"/>
<name>A0A1F5Z1C3_9BACT</name>
<evidence type="ECO:0000313" key="2">
    <source>
        <dbReference type="Proteomes" id="UP000177354"/>
    </source>
</evidence>
<reference evidence="1 2" key="1">
    <citation type="journal article" date="2016" name="Nat. Commun.">
        <title>Thousands of microbial genomes shed light on interconnected biogeochemical processes in an aquifer system.</title>
        <authorList>
            <person name="Anantharaman K."/>
            <person name="Brown C.T."/>
            <person name="Hug L.A."/>
            <person name="Sharon I."/>
            <person name="Castelle C.J."/>
            <person name="Probst A.J."/>
            <person name="Thomas B.C."/>
            <person name="Singh A."/>
            <person name="Wilkins M.J."/>
            <person name="Karaoz U."/>
            <person name="Brodie E.L."/>
            <person name="Williams K.H."/>
            <person name="Hubbard S.S."/>
            <person name="Banfield J.F."/>
        </authorList>
    </citation>
    <scope>NUCLEOTIDE SEQUENCE [LARGE SCALE GENOMIC DNA]</scope>
</reference>
<gene>
    <name evidence="1" type="ORF">A2777_06620</name>
</gene>
<organism evidence="1 2">
    <name type="scientific">Candidatus Gottesmanbacteria bacterium RIFCSPHIGHO2_01_FULL_40_15</name>
    <dbReference type="NCBI Taxonomy" id="1798376"/>
    <lineage>
        <taxon>Bacteria</taxon>
        <taxon>Candidatus Gottesmaniibacteriota</taxon>
    </lineage>
</organism>
<accession>A0A1F5Z1C3</accession>